<keyword evidence="4" id="KW-0862">Zinc</keyword>
<dbReference type="InterPro" id="IPR000433">
    <property type="entry name" value="Znf_ZZ"/>
</dbReference>
<dbReference type="InParanoid" id="A0A3P7FJU6"/>
<feature type="domain" description="SANT" evidence="7">
    <location>
        <begin position="74"/>
        <end position="127"/>
    </location>
</feature>
<dbReference type="Pfam" id="PF25299">
    <property type="entry name" value="ZZ_ADA2"/>
    <property type="match status" value="1"/>
</dbReference>
<organism evidence="8 9">
    <name type="scientific">Wuchereria bancrofti</name>
    <dbReference type="NCBI Taxonomy" id="6293"/>
    <lineage>
        <taxon>Eukaryota</taxon>
        <taxon>Metazoa</taxon>
        <taxon>Ecdysozoa</taxon>
        <taxon>Nematoda</taxon>
        <taxon>Chromadorea</taxon>
        <taxon>Rhabditida</taxon>
        <taxon>Spirurina</taxon>
        <taxon>Spiruromorpha</taxon>
        <taxon>Filarioidea</taxon>
        <taxon>Onchocercidae</taxon>
        <taxon>Wuchereria</taxon>
    </lineage>
</organism>
<dbReference type="GO" id="GO:0003682">
    <property type="term" value="F:chromatin binding"/>
    <property type="evidence" value="ECO:0007669"/>
    <property type="project" value="TreeGrafter"/>
</dbReference>
<feature type="domain" description="Myb-like" evidence="6">
    <location>
        <begin position="79"/>
        <end position="123"/>
    </location>
</feature>
<dbReference type="GO" id="GO:0003713">
    <property type="term" value="F:transcription coactivator activity"/>
    <property type="evidence" value="ECO:0007669"/>
    <property type="project" value="TreeGrafter"/>
</dbReference>
<keyword evidence="3" id="KW-0863">Zinc-finger</keyword>
<accession>A0A3P7FJU6</accession>
<feature type="compositionally biased region" description="Low complexity" evidence="5">
    <location>
        <begin position="232"/>
        <end position="241"/>
    </location>
</feature>
<protein>
    <submittedName>
        <fullName evidence="8">Uncharacterized protein</fullName>
    </submittedName>
</protein>
<dbReference type="InterPro" id="IPR017884">
    <property type="entry name" value="SANT_dom"/>
</dbReference>
<feature type="compositionally biased region" description="Acidic residues" evidence="5">
    <location>
        <begin position="264"/>
        <end position="274"/>
    </location>
</feature>
<keyword evidence="2" id="KW-0479">Metal-binding</keyword>
<dbReference type="Pfam" id="PF22941">
    <property type="entry name" value="TADA2A-like_3rd"/>
    <property type="match status" value="1"/>
</dbReference>
<proteinExistence type="predicted"/>
<evidence type="ECO:0000256" key="4">
    <source>
        <dbReference type="ARBA" id="ARBA00022833"/>
    </source>
</evidence>
<evidence type="ECO:0000256" key="5">
    <source>
        <dbReference type="SAM" id="MobiDB-lite"/>
    </source>
</evidence>
<dbReference type="GO" id="GO:0070461">
    <property type="term" value="C:SAGA-type complex"/>
    <property type="evidence" value="ECO:0007669"/>
    <property type="project" value="TreeGrafter"/>
</dbReference>
<dbReference type="PANTHER" id="PTHR12374:SF63">
    <property type="entry name" value="TRANSCRIPTIONAL ADAPTER 2-BETA"/>
    <property type="match status" value="1"/>
</dbReference>
<dbReference type="PROSITE" id="PS51293">
    <property type="entry name" value="SANT"/>
    <property type="match status" value="1"/>
</dbReference>
<evidence type="ECO:0000313" key="8">
    <source>
        <dbReference type="EMBL" id="VDM11078.1"/>
    </source>
</evidence>
<dbReference type="PROSITE" id="PS50090">
    <property type="entry name" value="MYB_LIKE"/>
    <property type="match status" value="1"/>
</dbReference>
<dbReference type="SUPFAM" id="SSF46689">
    <property type="entry name" value="Homeodomain-like"/>
    <property type="match status" value="1"/>
</dbReference>
<dbReference type="Gene3D" id="1.10.10.60">
    <property type="entry name" value="Homeodomain-like"/>
    <property type="match status" value="1"/>
</dbReference>
<evidence type="ECO:0000256" key="2">
    <source>
        <dbReference type="ARBA" id="ARBA00022723"/>
    </source>
</evidence>
<dbReference type="FunCoup" id="A0A3P7FJU6">
    <property type="interactions" value="1370"/>
</dbReference>
<dbReference type="Proteomes" id="UP000270924">
    <property type="component" value="Unassembled WGS sequence"/>
</dbReference>
<keyword evidence="9" id="KW-1185">Reference proteome</keyword>
<dbReference type="Pfam" id="PF00249">
    <property type="entry name" value="Myb_DNA-binding"/>
    <property type="match status" value="1"/>
</dbReference>
<evidence type="ECO:0000259" key="7">
    <source>
        <dbReference type="PROSITE" id="PS51293"/>
    </source>
</evidence>
<reference evidence="8 9" key="1">
    <citation type="submission" date="2018-11" db="EMBL/GenBank/DDBJ databases">
        <authorList>
            <consortium name="Pathogen Informatics"/>
        </authorList>
    </citation>
    <scope>NUCLEOTIDE SEQUENCE [LARGE SCALE GENOMIC DNA]</scope>
</reference>
<dbReference type="EMBL" id="UYWW01001848">
    <property type="protein sequence ID" value="VDM11078.1"/>
    <property type="molecule type" value="Genomic_DNA"/>
</dbReference>
<dbReference type="InterPro" id="IPR001005">
    <property type="entry name" value="SANT/Myb"/>
</dbReference>
<dbReference type="InterPro" id="IPR009057">
    <property type="entry name" value="Homeodomain-like_sf"/>
</dbReference>
<dbReference type="GO" id="GO:0006338">
    <property type="term" value="P:chromatin remodeling"/>
    <property type="evidence" value="ECO:0007669"/>
    <property type="project" value="TreeGrafter"/>
</dbReference>
<dbReference type="InterPro" id="IPR055141">
    <property type="entry name" value="TADA2A_B-like_dom"/>
</dbReference>
<dbReference type="OMA" id="WGWKEDL"/>
<dbReference type="GO" id="GO:0005634">
    <property type="term" value="C:nucleus"/>
    <property type="evidence" value="ECO:0007669"/>
    <property type="project" value="UniProtKB-SubCell"/>
</dbReference>
<dbReference type="GO" id="GO:0006357">
    <property type="term" value="P:regulation of transcription by RNA polymerase II"/>
    <property type="evidence" value="ECO:0007669"/>
    <property type="project" value="TreeGrafter"/>
</dbReference>
<dbReference type="AlphaFoldDB" id="A0A3P7FJU6"/>
<sequence length="605" mass="69784">MNEMATNKIMCCNCEISLVPTKYIYIQCDNCQKKGFDVKLCTSCFRMGAECGPHKRGHAYTVIDRKGPSLFQTTSDKQWGWKEDLKLIEAAHKHKLGNWDEIASELDTDKTADDARKRFDQFFIRGPFGRYAAGVTSGPYVDNHRDEEISSSHPESNIVGQGQVVDSSDWQYITEFFRNYDQAVNFDDPNWFDQFKEPLMKFKSEFYAQRIQSPAKKNDDDEQQQSFENNDSSQLLTPPLSPLSVEFLRTDDDGKRKRLLSVSDFDESDGEETTNSESSNSCDYKAELTAHCSKKRNTGRSAHVCRSSSGADEGSEPESEQKYEKKKSVLQVRRVGRKRQKRDRRKKLFLEEAYKGKLLVKISEDAKKQLREFYPEQFYANVPLLPFGAEERLKLKDTDLQLLGYMPEREDFEWEFMNDAEKLISRLMLQPGPDTDEDSAFESAVKLAKVQKYNRILKQRRAKKAVVREYELVNKFFDKIKKIEETRRSLTHSQHYSASTRQYELLHSFMKKTYQVVRQSELKQLFDAIIGYTNLNERILKLENLKADIVKDPKGFVYMPISDMHLLAILPDDFIGNVGKGSVNASKIAQNIPGSQGILGLLHMN</sequence>
<evidence type="ECO:0000313" key="9">
    <source>
        <dbReference type="Proteomes" id="UP000270924"/>
    </source>
</evidence>
<name>A0A3P7FJU6_WUCBA</name>
<dbReference type="SMART" id="SM00717">
    <property type="entry name" value="SANT"/>
    <property type="match status" value="1"/>
</dbReference>
<feature type="region of interest" description="Disordered" evidence="5">
    <location>
        <begin position="213"/>
        <end position="241"/>
    </location>
</feature>
<comment type="subcellular location">
    <subcellularLocation>
        <location evidence="1">Nucleus</location>
    </subcellularLocation>
</comment>
<evidence type="ECO:0000256" key="3">
    <source>
        <dbReference type="ARBA" id="ARBA00022771"/>
    </source>
</evidence>
<dbReference type="GO" id="GO:0008270">
    <property type="term" value="F:zinc ion binding"/>
    <property type="evidence" value="ECO:0007669"/>
    <property type="project" value="UniProtKB-KW"/>
</dbReference>
<feature type="region of interest" description="Disordered" evidence="5">
    <location>
        <begin position="260"/>
        <end position="281"/>
    </location>
</feature>
<dbReference type="OrthoDB" id="270417at2759"/>
<dbReference type="CDD" id="cd00167">
    <property type="entry name" value="SANT"/>
    <property type="match status" value="1"/>
</dbReference>
<evidence type="ECO:0000259" key="6">
    <source>
        <dbReference type="PROSITE" id="PS50090"/>
    </source>
</evidence>
<gene>
    <name evidence="8" type="ORF">WBA_LOCUS4464</name>
</gene>
<dbReference type="PANTHER" id="PTHR12374">
    <property type="entry name" value="TRANSCRIPTIONAL ADAPTOR 2 ADA2 -RELATED"/>
    <property type="match status" value="1"/>
</dbReference>
<feature type="region of interest" description="Disordered" evidence="5">
    <location>
        <begin position="296"/>
        <end position="327"/>
    </location>
</feature>
<evidence type="ECO:0000256" key="1">
    <source>
        <dbReference type="ARBA" id="ARBA00004123"/>
    </source>
</evidence>